<dbReference type="Gene3D" id="3.30.428.10">
    <property type="entry name" value="HIT-like"/>
    <property type="match status" value="1"/>
</dbReference>
<organism evidence="2">
    <name type="scientific">marine sediment metagenome</name>
    <dbReference type="NCBI Taxonomy" id="412755"/>
    <lineage>
        <taxon>unclassified sequences</taxon>
        <taxon>metagenomes</taxon>
        <taxon>ecological metagenomes</taxon>
    </lineage>
</organism>
<accession>A0A0F9VY37</accession>
<sequence length="130" mass="14456">MPTIFTKIINGEIPCFKVAEDENFLAFLDINPNAKGHTLCIPKKEVNKILELDEETYLGLMSFSRKVGIALEKTVDCKRVGMSVIGLEVPHVHVHLIPLNEMEDATFQHKVKLSNEELSGLAQTIAAKVV</sequence>
<comment type="caution">
    <text evidence="2">The sequence shown here is derived from an EMBL/GenBank/DDBJ whole genome shotgun (WGS) entry which is preliminary data.</text>
</comment>
<dbReference type="AlphaFoldDB" id="A0A0F9VY37"/>
<gene>
    <name evidence="2" type="ORF">LCGC14_0082750</name>
</gene>
<dbReference type="PROSITE" id="PS51084">
    <property type="entry name" value="HIT_2"/>
    <property type="match status" value="1"/>
</dbReference>
<dbReference type="EMBL" id="LAZR01000021">
    <property type="protein sequence ID" value="KKO04963.1"/>
    <property type="molecule type" value="Genomic_DNA"/>
</dbReference>
<feature type="domain" description="HIT" evidence="1">
    <location>
        <begin position="4"/>
        <end position="107"/>
    </location>
</feature>
<dbReference type="GO" id="GO:0009117">
    <property type="term" value="P:nucleotide metabolic process"/>
    <property type="evidence" value="ECO:0007669"/>
    <property type="project" value="TreeGrafter"/>
</dbReference>
<evidence type="ECO:0000259" key="1">
    <source>
        <dbReference type="PROSITE" id="PS51084"/>
    </source>
</evidence>
<dbReference type="PANTHER" id="PTHR46648:SF1">
    <property type="entry name" value="ADENOSINE 5'-MONOPHOSPHORAMIDASE HNT1"/>
    <property type="match status" value="1"/>
</dbReference>
<dbReference type="InterPro" id="IPR011146">
    <property type="entry name" value="HIT-like"/>
</dbReference>
<name>A0A0F9VY37_9ZZZZ</name>
<dbReference type="Pfam" id="PF01230">
    <property type="entry name" value="HIT"/>
    <property type="match status" value="1"/>
</dbReference>
<proteinExistence type="predicted"/>
<dbReference type="PRINTS" id="PR00332">
    <property type="entry name" value="HISTRIAD"/>
</dbReference>
<dbReference type="SUPFAM" id="SSF54197">
    <property type="entry name" value="HIT-like"/>
    <property type="match status" value="1"/>
</dbReference>
<dbReference type="PANTHER" id="PTHR46648">
    <property type="entry name" value="HIT FAMILY PROTEIN 1"/>
    <property type="match status" value="1"/>
</dbReference>
<evidence type="ECO:0000313" key="2">
    <source>
        <dbReference type="EMBL" id="KKO04963.1"/>
    </source>
</evidence>
<protein>
    <recommendedName>
        <fullName evidence="1">HIT domain-containing protein</fullName>
    </recommendedName>
</protein>
<dbReference type="InterPro" id="IPR001310">
    <property type="entry name" value="Histidine_triad_HIT"/>
</dbReference>
<dbReference type="GO" id="GO:0003824">
    <property type="term" value="F:catalytic activity"/>
    <property type="evidence" value="ECO:0007669"/>
    <property type="project" value="InterPro"/>
</dbReference>
<dbReference type="InterPro" id="IPR036265">
    <property type="entry name" value="HIT-like_sf"/>
</dbReference>
<reference evidence="2" key="1">
    <citation type="journal article" date="2015" name="Nature">
        <title>Complex archaea that bridge the gap between prokaryotes and eukaryotes.</title>
        <authorList>
            <person name="Spang A."/>
            <person name="Saw J.H."/>
            <person name="Jorgensen S.L."/>
            <person name="Zaremba-Niedzwiedzka K."/>
            <person name="Martijn J."/>
            <person name="Lind A.E."/>
            <person name="van Eijk R."/>
            <person name="Schleper C."/>
            <person name="Guy L."/>
            <person name="Ettema T.J."/>
        </authorList>
    </citation>
    <scope>NUCLEOTIDE SEQUENCE</scope>
</reference>